<name>A0A8J7FU03_9NEIS</name>
<keyword evidence="7 9" id="KW-1133">Transmembrane helix</keyword>
<evidence type="ECO:0000259" key="11">
    <source>
        <dbReference type="PROSITE" id="PS50929"/>
    </source>
</evidence>
<dbReference type="InterPro" id="IPR003439">
    <property type="entry name" value="ABC_transporter-like_ATP-bd"/>
</dbReference>
<dbReference type="Gene3D" id="1.20.1560.10">
    <property type="entry name" value="ABC transporter type 1, transmembrane domain"/>
    <property type="match status" value="1"/>
</dbReference>
<keyword evidence="5" id="KW-0547">Nucleotide-binding</keyword>
<dbReference type="InterPro" id="IPR011527">
    <property type="entry name" value="ABC1_TM_dom"/>
</dbReference>
<comment type="caution">
    <text evidence="12">The sequence shown here is derived from an EMBL/GenBank/DDBJ whole genome shotgun (WGS) entry which is preliminary data.</text>
</comment>
<reference evidence="12 13" key="1">
    <citation type="submission" date="2020-10" db="EMBL/GenBank/DDBJ databases">
        <title>The genome sequence of Chitinilyticum litopenaei 4Y14.</title>
        <authorList>
            <person name="Liu Y."/>
        </authorList>
    </citation>
    <scope>NUCLEOTIDE SEQUENCE [LARGE SCALE GENOMIC DNA]</scope>
    <source>
        <strain evidence="12 13">4Y14</strain>
    </source>
</reference>
<dbReference type="Pfam" id="PF00664">
    <property type="entry name" value="ABC_membrane"/>
    <property type="match status" value="1"/>
</dbReference>
<keyword evidence="8 9" id="KW-0472">Membrane</keyword>
<gene>
    <name evidence="12" type="ORF">INR99_14515</name>
</gene>
<dbReference type="SMART" id="SM00382">
    <property type="entry name" value="AAA"/>
    <property type="match status" value="1"/>
</dbReference>
<keyword evidence="4 9" id="KW-0812">Transmembrane</keyword>
<dbReference type="PANTHER" id="PTHR24221">
    <property type="entry name" value="ATP-BINDING CASSETTE SUB-FAMILY B"/>
    <property type="match status" value="1"/>
</dbReference>
<sequence>MRRYFVVAGAFSLVINLLALTPSIYMLQVYDRVLASRNEVTLLVLTAIVLGLFALSGLLELVRSRLLVRISNQMDEVQGHRIFTASFENNLRSAGANAGQSLSDLNNVRQFLTGNGLFAFFDAPWMPVYLLILFLFAPLMGWLAIGGALILVGLAILQEVLTKKPLTESQLHMARSGNFATNSLRNAEVIEAMGMLGGLMQRWQTHHGKSLALQAYASDKAGTVSTMSKFVRISLQSLVLGAGAYLSIEGTISPGAMIAGSIIMGKALGPIDLMIGSWKQFVQARTSFTRLEHLLKQYPERKYGMPLPEPKGILVVENLIAHIPGTNNTILRGLNFHVRPGEVLGIIGPSASGKSSLARLLVGVWSASSGSVRLDGVDIYGWNKAELGPHMGYLPQDVELFSGTVAENISRFSEIDSQAVVEAAQLAGVHDMILKLPKGYDTPIGEGGANLSGGQRQRLGLARAMYRVPSLIVLDEPNSNLDELGEKALVAALLAAKQKGSSIVVITHRTSVLPAVDNLLVLAEGTQRIFGPRDQVLAKLNGQSSTG</sequence>
<dbReference type="InterPro" id="IPR039421">
    <property type="entry name" value="Type_1_exporter"/>
</dbReference>
<keyword evidence="2" id="KW-0813">Transport</keyword>
<evidence type="ECO:0000256" key="9">
    <source>
        <dbReference type="SAM" id="Phobius"/>
    </source>
</evidence>
<evidence type="ECO:0000256" key="2">
    <source>
        <dbReference type="ARBA" id="ARBA00022448"/>
    </source>
</evidence>
<evidence type="ECO:0000256" key="7">
    <source>
        <dbReference type="ARBA" id="ARBA00022989"/>
    </source>
</evidence>
<dbReference type="SUPFAM" id="SSF90123">
    <property type="entry name" value="ABC transporter transmembrane region"/>
    <property type="match status" value="1"/>
</dbReference>
<accession>A0A8J7FU03</accession>
<evidence type="ECO:0000256" key="6">
    <source>
        <dbReference type="ARBA" id="ARBA00022840"/>
    </source>
</evidence>
<dbReference type="GO" id="GO:0140359">
    <property type="term" value="F:ABC-type transporter activity"/>
    <property type="evidence" value="ECO:0007669"/>
    <property type="project" value="InterPro"/>
</dbReference>
<proteinExistence type="predicted"/>
<dbReference type="InterPro" id="IPR027417">
    <property type="entry name" value="P-loop_NTPase"/>
</dbReference>
<dbReference type="GO" id="GO:0005524">
    <property type="term" value="F:ATP binding"/>
    <property type="evidence" value="ECO:0007669"/>
    <property type="project" value="UniProtKB-KW"/>
</dbReference>
<evidence type="ECO:0000256" key="1">
    <source>
        <dbReference type="ARBA" id="ARBA00004651"/>
    </source>
</evidence>
<dbReference type="EMBL" id="JADFUA010000010">
    <property type="protein sequence ID" value="MBE9610551.1"/>
    <property type="molecule type" value="Genomic_DNA"/>
</dbReference>
<dbReference type="SUPFAM" id="SSF52540">
    <property type="entry name" value="P-loop containing nucleoside triphosphate hydrolases"/>
    <property type="match status" value="1"/>
</dbReference>
<dbReference type="AlphaFoldDB" id="A0A8J7FU03"/>
<keyword evidence="3" id="KW-1003">Cell membrane</keyword>
<dbReference type="Proteomes" id="UP000604481">
    <property type="component" value="Unassembled WGS sequence"/>
</dbReference>
<protein>
    <submittedName>
        <fullName evidence="12">Type I secretion system permease/ATPase</fullName>
    </submittedName>
</protein>
<dbReference type="PANTHER" id="PTHR24221:SF248">
    <property type="entry name" value="ABC TRANSPORTER TRANSMEMBRANE REGION"/>
    <property type="match status" value="1"/>
</dbReference>
<evidence type="ECO:0000256" key="3">
    <source>
        <dbReference type="ARBA" id="ARBA00022475"/>
    </source>
</evidence>
<dbReference type="Gene3D" id="3.40.50.300">
    <property type="entry name" value="P-loop containing nucleotide triphosphate hydrolases"/>
    <property type="match status" value="1"/>
</dbReference>
<dbReference type="InterPro" id="IPR010128">
    <property type="entry name" value="ATPase_T1SS_PrtD-like"/>
</dbReference>
<dbReference type="InterPro" id="IPR047957">
    <property type="entry name" value="ABC_AprD-like_6TM"/>
</dbReference>
<dbReference type="InterPro" id="IPR036640">
    <property type="entry name" value="ABC1_TM_sf"/>
</dbReference>
<feature type="transmembrane region" description="Helical" evidence="9">
    <location>
        <begin position="128"/>
        <end position="157"/>
    </location>
</feature>
<keyword evidence="6" id="KW-0067">ATP-binding</keyword>
<dbReference type="FunFam" id="1.20.1560.10:FF:000109">
    <property type="entry name" value="Alkaline protease secretion ATP-binding protein aprD"/>
    <property type="match status" value="1"/>
</dbReference>
<evidence type="ECO:0000256" key="8">
    <source>
        <dbReference type="ARBA" id="ARBA00023136"/>
    </source>
</evidence>
<keyword evidence="13" id="KW-1185">Reference proteome</keyword>
<dbReference type="PROSITE" id="PS50893">
    <property type="entry name" value="ABC_TRANSPORTER_2"/>
    <property type="match status" value="1"/>
</dbReference>
<evidence type="ECO:0000256" key="5">
    <source>
        <dbReference type="ARBA" id="ARBA00022741"/>
    </source>
</evidence>
<dbReference type="FunFam" id="3.40.50.300:FF:001444">
    <property type="entry name" value="ABC transporter ATP-binding protein"/>
    <property type="match status" value="1"/>
</dbReference>
<dbReference type="Pfam" id="PF00005">
    <property type="entry name" value="ABC_tran"/>
    <property type="match status" value="1"/>
</dbReference>
<dbReference type="GO" id="GO:0016887">
    <property type="term" value="F:ATP hydrolysis activity"/>
    <property type="evidence" value="ECO:0007669"/>
    <property type="project" value="InterPro"/>
</dbReference>
<feature type="transmembrane region" description="Helical" evidence="9">
    <location>
        <begin position="43"/>
        <end position="62"/>
    </location>
</feature>
<evidence type="ECO:0000313" key="12">
    <source>
        <dbReference type="EMBL" id="MBE9610551.1"/>
    </source>
</evidence>
<dbReference type="NCBIfam" id="TIGR01842">
    <property type="entry name" value="type_I_sec_PrtD"/>
    <property type="match status" value="1"/>
</dbReference>
<dbReference type="GO" id="GO:0005886">
    <property type="term" value="C:plasma membrane"/>
    <property type="evidence" value="ECO:0007669"/>
    <property type="project" value="UniProtKB-SubCell"/>
</dbReference>
<dbReference type="CDD" id="cd18586">
    <property type="entry name" value="ABC_6TM_PrtD_like"/>
    <property type="match status" value="1"/>
</dbReference>
<comment type="subcellular location">
    <subcellularLocation>
        <location evidence="1">Cell membrane</location>
        <topology evidence="1">Multi-pass membrane protein</topology>
    </subcellularLocation>
</comment>
<dbReference type="GO" id="GO:0030253">
    <property type="term" value="P:protein secretion by the type I secretion system"/>
    <property type="evidence" value="ECO:0007669"/>
    <property type="project" value="InterPro"/>
</dbReference>
<organism evidence="12 13">
    <name type="scientific">Chitinilyticum piscinae</name>
    <dbReference type="NCBI Taxonomy" id="2866724"/>
    <lineage>
        <taxon>Bacteria</taxon>
        <taxon>Pseudomonadati</taxon>
        <taxon>Pseudomonadota</taxon>
        <taxon>Betaproteobacteria</taxon>
        <taxon>Neisseriales</taxon>
        <taxon>Chitinibacteraceae</taxon>
        <taxon>Chitinilyticum</taxon>
    </lineage>
</organism>
<evidence type="ECO:0000256" key="4">
    <source>
        <dbReference type="ARBA" id="ARBA00022692"/>
    </source>
</evidence>
<feature type="domain" description="ABC transporter" evidence="10">
    <location>
        <begin position="314"/>
        <end position="546"/>
    </location>
</feature>
<dbReference type="GO" id="GO:0030256">
    <property type="term" value="C:type I protein secretion system complex"/>
    <property type="evidence" value="ECO:0007669"/>
    <property type="project" value="InterPro"/>
</dbReference>
<evidence type="ECO:0000259" key="10">
    <source>
        <dbReference type="PROSITE" id="PS50893"/>
    </source>
</evidence>
<dbReference type="PROSITE" id="PS50929">
    <property type="entry name" value="ABC_TM1F"/>
    <property type="match status" value="1"/>
</dbReference>
<dbReference type="PROSITE" id="PS00211">
    <property type="entry name" value="ABC_TRANSPORTER_1"/>
    <property type="match status" value="1"/>
</dbReference>
<dbReference type="GO" id="GO:0034040">
    <property type="term" value="F:ATPase-coupled lipid transmembrane transporter activity"/>
    <property type="evidence" value="ECO:0007669"/>
    <property type="project" value="TreeGrafter"/>
</dbReference>
<dbReference type="InterPro" id="IPR017871">
    <property type="entry name" value="ABC_transporter-like_CS"/>
</dbReference>
<dbReference type="InterPro" id="IPR003593">
    <property type="entry name" value="AAA+_ATPase"/>
</dbReference>
<evidence type="ECO:0000313" key="13">
    <source>
        <dbReference type="Proteomes" id="UP000604481"/>
    </source>
</evidence>
<feature type="domain" description="ABC transmembrane type-1" evidence="11">
    <location>
        <begin position="6"/>
        <end position="283"/>
    </location>
</feature>